<accession>A0A7W7S3R9</accession>
<dbReference type="InterPro" id="IPR051678">
    <property type="entry name" value="AGP_Transferase"/>
</dbReference>
<dbReference type="NCBIfam" id="NF000088">
    <property type="entry name" value="viomycin_Vph"/>
    <property type="match status" value="1"/>
</dbReference>
<dbReference type="Gene3D" id="3.90.1200.10">
    <property type="match status" value="1"/>
</dbReference>
<feature type="domain" description="Aminoglycoside phosphotransferase" evidence="1">
    <location>
        <begin position="44"/>
        <end position="247"/>
    </location>
</feature>
<evidence type="ECO:0000313" key="2">
    <source>
        <dbReference type="EMBL" id="MBB4943325.1"/>
    </source>
</evidence>
<keyword evidence="2" id="KW-0418">Kinase</keyword>
<dbReference type="EMBL" id="JACHJU010000005">
    <property type="protein sequence ID" value="MBB4943325.1"/>
    <property type="molecule type" value="Genomic_DNA"/>
</dbReference>
<dbReference type="RefSeq" id="WP_184759180.1">
    <property type="nucleotide sequence ID" value="NZ_BAABEK010000056.1"/>
</dbReference>
<name>A0A7W7S3R9_9ACTN</name>
<protein>
    <submittedName>
        <fullName evidence="2">Aminoglycoside phosphotransferase (APT) family kinase protein</fullName>
    </submittedName>
</protein>
<evidence type="ECO:0000313" key="3">
    <source>
        <dbReference type="Proteomes" id="UP000534286"/>
    </source>
</evidence>
<dbReference type="PANTHER" id="PTHR21310">
    <property type="entry name" value="AMINOGLYCOSIDE PHOSPHOTRANSFERASE-RELATED-RELATED"/>
    <property type="match status" value="1"/>
</dbReference>
<dbReference type="GO" id="GO:0016301">
    <property type="term" value="F:kinase activity"/>
    <property type="evidence" value="ECO:0007669"/>
    <property type="project" value="UniProtKB-KW"/>
</dbReference>
<reference evidence="2 3" key="1">
    <citation type="submission" date="2020-08" db="EMBL/GenBank/DDBJ databases">
        <title>Sequencing the genomes of 1000 actinobacteria strains.</title>
        <authorList>
            <person name="Klenk H.-P."/>
        </authorList>
    </citation>
    <scope>NUCLEOTIDE SEQUENCE [LARGE SCALE GENOMIC DNA]</scope>
    <source>
        <strain evidence="2 3">DSM 43023</strain>
    </source>
</reference>
<gene>
    <name evidence="2" type="ORF">FHR32_007725</name>
</gene>
<dbReference type="SUPFAM" id="SSF56112">
    <property type="entry name" value="Protein kinase-like (PK-like)"/>
    <property type="match status" value="1"/>
</dbReference>
<evidence type="ECO:0000259" key="1">
    <source>
        <dbReference type="Pfam" id="PF01636"/>
    </source>
</evidence>
<dbReference type="InterPro" id="IPR011009">
    <property type="entry name" value="Kinase-like_dom_sf"/>
</dbReference>
<proteinExistence type="predicted"/>
<organism evidence="2 3">
    <name type="scientific">Streptosporangium album</name>
    <dbReference type="NCBI Taxonomy" id="47479"/>
    <lineage>
        <taxon>Bacteria</taxon>
        <taxon>Bacillati</taxon>
        <taxon>Actinomycetota</taxon>
        <taxon>Actinomycetes</taxon>
        <taxon>Streptosporangiales</taxon>
        <taxon>Streptosporangiaceae</taxon>
        <taxon>Streptosporangium</taxon>
    </lineage>
</organism>
<keyword evidence="2" id="KW-0808">Transferase</keyword>
<dbReference type="Proteomes" id="UP000534286">
    <property type="component" value="Unassembled WGS sequence"/>
</dbReference>
<keyword evidence="3" id="KW-1185">Reference proteome</keyword>
<sequence length="293" mass="31257">MESSPIKEILETHHALLSRLLPHDKPDGLTVRQGQFHHVVIGSDRVVCFARTEAAATRLPGRAAVLRALTGLDLGFRTPEPLVESDTQGTDGPPFLVLSRIPGAPLEGDVLEHPEVADSVAAQYSTLLAALAAAGADEEIRAALPHAPEGEWQEFATDVRAELFALMSDNGRQRAERELAALDSLPHLTTAVVHGDLGGENVLWEIADGRPRLSGVVDWDEVTLGDPANDLAAVGASYGKDLLDRVLALSGWSGNGMAARIATIRSTFALQQALYANRDGDEEELADGLAGYR</sequence>
<comment type="caution">
    <text evidence="2">The sequence shown here is derived from an EMBL/GenBank/DDBJ whole genome shotgun (WGS) entry which is preliminary data.</text>
</comment>
<dbReference type="Pfam" id="PF01636">
    <property type="entry name" value="APH"/>
    <property type="match status" value="1"/>
</dbReference>
<dbReference type="InterPro" id="IPR002575">
    <property type="entry name" value="Aminoglycoside_PTrfase"/>
</dbReference>
<dbReference type="AlphaFoldDB" id="A0A7W7S3R9"/>